<sequence length="530" mass="59875">MAIATITLPQTYWEAFKIENDDLEFLYNHLLDLEIPQTPQELVRALIEERIRTEKVRMEKKQASGGETYYPKDHFEVGQKLTFPAFHWENGKVTAVREGVNPELPAFDVITVEMDNGEEHNFAAGVEDHLLNQPITIQNDDPALDPVAVYKTYGKRLAAQLTEILESNQDLVRIAGRWFPRSLLVDVNIGHLNLAEAVLEMTDGGPLATKAILEQVDLPTDVNSKLTEFSFNLALQEDGRFDEVGPAGEVLWFLRRLEPEEVQNPPAYLRYNPVAFDIDPILEPLTQLEKQVIDEFATTDNETDEEDEISLSMIYPHLRAGTLPLSKRISTFFPTAYESPRVQFAFVDGNSGQRFSGWVVRSQKYACGLHTWYNTQDLIPGSVIKILRSDKPGEVIIKAEKKRPTREWIRTALIGADGGVVFAMLKQQVSTVYDERMVIAIPDMDALDKIWAQTGKARGTLEQTTKALMIELSKLNPQGQVHTQELYAAVNLVRRCPPGPILSLLTERPWANFLGDLYFRPTSLTLEDAP</sequence>
<dbReference type="AlphaFoldDB" id="A0A0S7BLT1"/>
<protein>
    <submittedName>
        <fullName evidence="1">Uncharacterized protein</fullName>
    </submittedName>
</protein>
<gene>
    <name evidence="1" type="ORF">LARV_02499</name>
</gene>
<dbReference type="Proteomes" id="UP000055060">
    <property type="component" value="Unassembled WGS sequence"/>
</dbReference>
<dbReference type="RefSeq" id="WP_075073960.1">
    <property type="nucleotide sequence ID" value="NZ_DF967972.1"/>
</dbReference>
<dbReference type="OrthoDB" id="144485at2"/>
<proteinExistence type="predicted"/>
<dbReference type="STRING" id="360412.LARV_02499"/>
<evidence type="ECO:0000313" key="1">
    <source>
        <dbReference type="EMBL" id="GAP14725.1"/>
    </source>
</evidence>
<evidence type="ECO:0000313" key="2">
    <source>
        <dbReference type="Proteomes" id="UP000055060"/>
    </source>
</evidence>
<accession>A0A0S7BLT1</accession>
<dbReference type="EMBL" id="DF967972">
    <property type="protein sequence ID" value="GAP14725.1"/>
    <property type="molecule type" value="Genomic_DNA"/>
</dbReference>
<name>A0A0S7BLT1_9CHLR</name>
<keyword evidence="2" id="KW-1185">Reference proteome</keyword>
<reference evidence="1" key="1">
    <citation type="submission" date="2015-07" db="EMBL/GenBank/DDBJ databases">
        <title>Draft Genome Sequences of Anaerolinea thermolimosa IMO-1, Bellilinea caldifistulae GOMI-1, Leptolinea tardivitalis YMTK-2, Levilinea saccharolytica KIBI-1,Longilinea arvoryzae KOME-1, Previously Described as Members of the Anaerolineaceae (Chloroflexi).</title>
        <authorList>
            <person name="Sekiguchi Y."/>
            <person name="Ohashi A."/>
            <person name="Matsuura N."/>
            <person name="Tourlousse M.D."/>
        </authorList>
    </citation>
    <scope>NUCLEOTIDE SEQUENCE [LARGE SCALE GENOMIC DNA]</scope>
    <source>
        <strain evidence="1">KOME-1</strain>
    </source>
</reference>
<organism evidence="1">
    <name type="scientific">Longilinea arvoryzae</name>
    <dbReference type="NCBI Taxonomy" id="360412"/>
    <lineage>
        <taxon>Bacteria</taxon>
        <taxon>Bacillati</taxon>
        <taxon>Chloroflexota</taxon>
        <taxon>Anaerolineae</taxon>
        <taxon>Anaerolineales</taxon>
        <taxon>Anaerolineaceae</taxon>
        <taxon>Longilinea</taxon>
    </lineage>
</organism>